<dbReference type="EMBL" id="LGKP01000035">
    <property type="protein sequence ID" value="KPL81516.1"/>
    <property type="molecule type" value="Genomic_DNA"/>
</dbReference>
<gene>
    <name evidence="3" type="ORF">SE18_23115</name>
</gene>
<comment type="similarity">
    <text evidence="1">Belongs to the PspA/Vipp/IM30 family.</text>
</comment>
<dbReference type="OrthoDB" id="9779630at2"/>
<dbReference type="Pfam" id="PF04012">
    <property type="entry name" value="PspA_IM30"/>
    <property type="match status" value="1"/>
</dbReference>
<reference evidence="3 4" key="1">
    <citation type="submission" date="2015-07" db="EMBL/GenBank/DDBJ databases">
        <title>Whole genome sequence of Herpetosiphon geysericola DSM 7119.</title>
        <authorList>
            <person name="Hemp J."/>
            <person name="Ward L.M."/>
            <person name="Pace L.A."/>
            <person name="Fischer W.W."/>
        </authorList>
    </citation>
    <scope>NUCLEOTIDE SEQUENCE [LARGE SCALE GENOMIC DNA]</scope>
    <source>
        <strain evidence="3 4">DSM 7119</strain>
    </source>
</reference>
<evidence type="ECO:0000313" key="4">
    <source>
        <dbReference type="Proteomes" id="UP000050277"/>
    </source>
</evidence>
<sequence length="219" mass="24951">MWTRIKTIVRAWLHALFDRAENPVTMADEYIRQLEAQYGEAKRATAMAMAQATRMEQKRDENRKQADDWERKATNALERNDEQLARAALERKRHFSAAASEYATQSETQSAQVKDFRNAIARLEQQIGEARAKRDLIKAKTSRATSQEAATRALQNMQGSGELGDRLGAMEERIDDRLYKAEAMAKLESNSLENKFRDLEQETSLEAELAALKAKVNQS</sequence>
<name>A0A0P6XME4_9CHLR</name>
<dbReference type="STRING" id="70996.SE18_23115"/>
<dbReference type="Proteomes" id="UP000050277">
    <property type="component" value="Unassembled WGS sequence"/>
</dbReference>
<dbReference type="PANTHER" id="PTHR31088:SF6">
    <property type="entry name" value="PHAGE SHOCK PROTEIN A"/>
    <property type="match status" value="1"/>
</dbReference>
<dbReference type="InterPro" id="IPR007157">
    <property type="entry name" value="PspA_VIPP1"/>
</dbReference>
<dbReference type="AlphaFoldDB" id="A0A0P6XME4"/>
<evidence type="ECO:0000256" key="2">
    <source>
        <dbReference type="SAM" id="MobiDB-lite"/>
    </source>
</evidence>
<proteinExistence type="inferred from homology"/>
<feature type="region of interest" description="Disordered" evidence="2">
    <location>
        <begin position="53"/>
        <end position="81"/>
    </location>
</feature>
<feature type="compositionally biased region" description="Basic and acidic residues" evidence="2">
    <location>
        <begin position="55"/>
        <end position="81"/>
    </location>
</feature>
<protein>
    <recommendedName>
        <fullName evidence="5">Phage-shock protein</fullName>
    </recommendedName>
</protein>
<dbReference type="RefSeq" id="WP_054536825.1">
    <property type="nucleotide sequence ID" value="NZ_LGKP01000035.1"/>
</dbReference>
<accession>A0A0P6XME4</accession>
<evidence type="ECO:0008006" key="5">
    <source>
        <dbReference type="Google" id="ProtNLM"/>
    </source>
</evidence>
<evidence type="ECO:0000313" key="3">
    <source>
        <dbReference type="EMBL" id="KPL81516.1"/>
    </source>
</evidence>
<comment type="caution">
    <text evidence="3">The sequence shown here is derived from an EMBL/GenBank/DDBJ whole genome shotgun (WGS) entry which is preliminary data.</text>
</comment>
<evidence type="ECO:0000256" key="1">
    <source>
        <dbReference type="ARBA" id="ARBA00043985"/>
    </source>
</evidence>
<dbReference type="PANTHER" id="PTHR31088">
    <property type="entry name" value="MEMBRANE-ASSOCIATED PROTEIN VIPP1, CHLOROPLASTIC"/>
    <property type="match status" value="1"/>
</dbReference>
<keyword evidence="4" id="KW-1185">Reference proteome</keyword>
<organism evidence="3 4">
    <name type="scientific">Herpetosiphon geysericola</name>
    <dbReference type="NCBI Taxonomy" id="70996"/>
    <lineage>
        <taxon>Bacteria</taxon>
        <taxon>Bacillati</taxon>
        <taxon>Chloroflexota</taxon>
        <taxon>Chloroflexia</taxon>
        <taxon>Herpetosiphonales</taxon>
        <taxon>Herpetosiphonaceae</taxon>
        <taxon>Herpetosiphon</taxon>
    </lineage>
</organism>